<gene>
    <name evidence="1" type="primary">Acey_s0629.g842</name>
    <name evidence="1" type="ORF">Y032_0629g842</name>
</gene>
<proteinExistence type="predicted"/>
<reference evidence="2" key="1">
    <citation type="journal article" date="2015" name="Nat. Genet.">
        <title>The genome and transcriptome of the zoonotic hookworm Ancylostoma ceylanicum identify infection-specific gene families.</title>
        <authorList>
            <person name="Schwarz E.M."/>
            <person name="Hu Y."/>
            <person name="Antoshechkin I."/>
            <person name="Miller M.M."/>
            <person name="Sternberg P.W."/>
            <person name="Aroian R.V."/>
        </authorList>
    </citation>
    <scope>NUCLEOTIDE SEQUENCE</scope>
    <source>
        <strain evidence="2">HY135</strain>
    </source>
</reference>
<dbReference type="EMBL" id="JARK01000229">
    <property type="protein sequence ID" value="EYC40088.1"/>
    <property type="molecule type" value="Genomic_DNA"/>
</dbReference>
<keyword evidence="2" id="KW-1185">Reference proteome</keyword>
<dbReference type="Proteomes" id="UP000024635">
    <property type="component" value="Unassembled WGS sequence"/>
</dbReference>
<organism evidence="1 2">
    <name type="scientific">Ancylostoma ceylanicum</name>
    <dbReference type="NCBI Taxonomy" id="53326"/>
    <lineage>
        <taxon>Eukaryota</taxon>
        <taxon>Metazoa</taxon>
        <taxon>Ecdysozoa</taxon>
        <taxon>Nematoda</taxon>
        <taxon>Chromadorea</taxon>
        <taxon>Rhabditida</taxon>
        <taxon>Rhabditina</taxon>
        <taxon>Rhabditomorpha</taxon>
        <taxon>Strongyloidea</taxon>
        <taxon>Ancylostomatidae</taxon>
        <taxon>Ancylostomatinae</taxon>
        <taxon>Ancylostoma</taxon>
    </lineage>
</organism>
<comment type="caution">
    <text evidence="1">The sequence shown here is derived from an EMBL/GenBank/DDBJ whole genome shotgun (WGS) entry which is preliminary data.</text>
</comment>
<sequence>MNSLRETYKHRCIILENRTKKWIICTSLKQITANIYLCSEPPTKKPCRSPPPSDSSPLSCSSLRKLASVANLKSRLIINTEEKYQK</sequence>
<evidence type="ECO:0000313" key="1">
    <source>
        <dbReference type="EMBL" id="EYC40088.1"/>
    </source>
</evidence>
<evidence type="ECO:0000313" key="2">
    <source>
        <dbReference type="Proteomes" id="UP000024635"/>
    </source>
</evidence>
<accession>A0A016WM71</accession>
<protein>
    <submittedName>
        <fullName evidence="1">Uncharacterized protein</fullName>
    </submittedName>
</protein>
<name>A0A016WM71_9BILA</name>
<dbReference type="AlphaFoldDB" id="A0A016WM71"/>